<evidence type="ECO:0000313" key="2">
    <source>
        <dbReference type="EMBL" id="RJP60608.1"/>
    </source>
</evidence>
<organism evidence="2 3">
    <name type="scientific">Candidatus Auribacter fodinae</name>
    <dbReference type="NCBI Taxonomy" id="2093366"/>
    <lineage>
        <taxon>Bacteria</taxon>
        <taxon>Pseudomonadati</taxon>
        <taxon>Candidatus Auribacterota</taxon>
        <taxon>Candidatus Auribacteria</taxon>
        <taxon>Candidatus Auribacterales</taxon>
        <taxon>Candidatus Auribacteraceae</taxon>
        <taxon>Candidatus Auribacter</taxon>
    </lineage>
</organism>
<comment type="caution">
    <text evidence="2">The sequence shown here is derived from an EMBL/GenBank/DDBJ whole genome shotgun (WGS) entry which is preliminary data.</text>
</comment>
<dbReference type="GO" id="GO:0016787">
    <property type="term" value="F:hydrolase activity"/>
    <property type="evidence" value="ECO:0007669"/>
    <property type="project" value="UniProtKB-KW"/>
</dbReference>
<dbReference type="SUPFAM" id="SSF56281">
    <property type="entry name" value="Metallo-hydrolase/oxidoreductase"/>
    <property type="match status" value="1"/>
</dbReference>
<dbReference type="GO" id="GO:0016740">
    <property type="term" value="F:transferase activity"/>
    <property type="evidence" value="ECO:0007669"/>
    <property type="project" value="TreeGrafter"/>
</dbReference>
<dbReference type="Gene3D" id="3.60.15.10">
    <property type="entry name" value="Ribonuclease Z/Hydroxyacylglutathione hydrolase-like"/>
    <property type="match status" value="1"/>
</dbReference>
<dbReference type="Pfam" id="PF00753">
    <property type="entry name" value="Lactamase_B"/>
    <property type="match status" value="1"/>
</dbReference>
<dbReference type="InterPro" id="IPR052926">
    <property type="entry name" value="Metallo-beta-lactamase_dom"/>
</dbReference>
<sequence>MTEKESKSNYTKFLICNMGKCGLIFILKVELISQGGGHMSITISILADDRVTKSGFIAEHGFSAFVKTDDEAFLFDAGQGMVLHHNARMMGINLCDNENVILSHGHYDHANGVRMLYCNSKIRIYSHPVILQSRFKKTAPDEYKNIGIEWLDNAVVTDKIEWNLSEQPQVLSGNLVLSGQIPRITDFEASDEPFYILNEQRRYEPDEILDDQALFISTKLGIIIVTGCAHSGLVNTVLHARKVLNQDKIHAIVGGTHLLHASTERLAKTVQFLQSAGVDLLYAGHCTGFEPACYLKSQLKEKYSILEVGLQIVFDAV</sequence>
<dbReference type="InterPro" id="IPR036866">
    <property type="entry name" value="RibonucZ/Hydroxyglut_hydro"/>
</dbReference>
<dbReference type="PANTHER" id="PTHR13754">
    <property type="entry name" value="METALLO-BETA-LACTAMASE SUPERFAMILY PROTEIN"/>
    <property type="match status" value="1"/>
</dbReference>
<dbReference type="SMART" id="SM00849">
    <property type="entry name" value="Lactamase_B"/>
    <property type="match status" value="1"/>
</dbReference>
<dbReference type="InterPro" id="IPR001279">
    <property type="entry name" value="Metallo-B-lactamas"/>
</dbReference>
<gene>
    <name evidence="2" type="ORF">C4541_03630</name>
</gene>
<name>A0A3A4RE30_9BACT</name>
<accession>A0A3A4RE30</accession>
<evidence type="ECO:0000259" key="1">
    <source>
        <dbReference type="SMART" id="SM00849"/>
    </source>
</evidence>
<evidence type="ECO:0000313" key="3">
    <source>
        <dbReference type="Proteomes" id="UP000266426"/>
    </source>
</evidence>
<dbReference type="Proteomes" id="UP000266426">
    <property type="component" value="Unassembled WGS sequence"/>
</dbReference>
<dbReference type="EMBL" id="QZJZ01000025">
    <property type="protein sequence ID" value="RJP60608.1"/>
    <property type="molecule type" value="Genomic_DNA"/>
</dbReference>
<reference evidence="2 3" key="1">
    <citation type="journal article" date="2017" name="ISME J.">
        <title>Energy and carbon metabolisms in a deep terrestrial subsurface fluid microbial community.</title>
        <authorList>
            <person name="Momper L."/>
            <person name="Jungbluth S.P."/>
            <person name="Lee M.D."/>
            <person name="Amend J.P."/>
        </authorList>
    </citation>
    <scope>NUCLEOTIDE SEQUENCE [LARGE SCALE GENOMIC DNA]</scope>
    <source>
        <strain evidence="2">SURF_26</strain>
    </source>
</reference>
<feature type="domain" description="Metallo-beta-lactamase" evidence="1">
    <location>
        <begin position="60"/>
        <end position="285"/>
    </location>
</feature>
<protein>
    <submittedName>
        <fullName evidence="2">MBL fold metallo-hydrolase</fullName>
    </submittedName>
</protein>
<dbReference type="AlphaFoldDB" id="A0A3A4RE30"/>
<dbReference type="CDD" id="cd07713">
    <property type="entry name" value="DHPS-like_MBL-fold"/>
    <property type="match status" value="1"/>
</dbReference>
<dbReference type="InterPro" id="IPR041712">
    <property type="entry name" value="DHPS-like_MBL-fold"/>
</dbReference>
<dbReference type="PANTHER" id="PTHR13754:SF18">
    <property type="entry name" value="7,8-DIHYDROPTERIN-6-METHYL-4-(BETA-D-RIBOFURANOSYL)-AMINOBENZENE-5'-PHOSPHATE SYNTHASE"/>
    <property type="match status" value="1"/>
</dbReference>
<keyword evidence="2" id="KW-0378">Hydrolase</keyword>
<proteinExistence type="predicted"/>